<sequence length="480" mass="51200">QCFPFVCSPFQPFPIAVFSVDTPSGHRNMTGLTQDWQVVGQPSFSQPAPGPTPGAFATAQTPSAASLQSWQVVGQPSFSQPAPGMTPGPYAAAQAPPQQAASLQSWQVIGQPAFSQPNGYMPSSGYLQQMQQPMQMPEHQPMQQVQKLSPAAAGGKLFGQDKALGGIIITLCDGSSYDPIFKEMSQSDDDGTVVAVYAVAMKSAEELGKAIEEGRAENPDLAGLLKDLQAVPKEKVVINWECCSGCSEAGFPHGGPAGMQTLSRNFMKLHQGTGMNVKLAKLALDRGYMVMFADFSLKALIATWNEELLGPKPFRQLGVTSGSIRLMFSPETLKQCSSKQLVKVGELCTTGTADIHAMGSTIVFGVVDEAVRKAEAAGSYKVQRLTEAAALGPQGPSSAGHVMLTYPSGGRLLTSAGHWKELTHLGGVSEEGLLRVAEQRFGQAYSAQMQTSLQQCKSEFGRQQMQQSYASACVQSYTPY</sequence>
<feature type="region of interest" description="Disordered" evidence="1">
    <location>
        <begin position="75"/>
        <end position="97"/>
    </location>
</feature>
<dbReference type="AlphaFoldDB" id="A0A812M246"/>
<keyword evidence="3" id="KW-1185">Reference proteome</keyword>
<dbReference type="Proteomes" id="UP000604046">
    <property type="component" value="Unassembled WGS sequence"/>
</dbReference>
<feature type="region of interest" description="Disordered" evidence="1">
    <location>
        <begin position="42"/>
        <end position="61"/>
    </location>
</feature>
<comment type="caution">
    <text evidence="2">The sequence shown here is derived from an EMBL/GenBank/DDBJ whole genome shotgun (WGS) entry which is preliminary data.</text>
</comment>
<gene>
    <name evidence="2" type="ORF">SNAT2548_LOCUS13149</name>
</gene>
<organism evidence="2 3">
    <name type="scientific">Symbiodinium natans</name>
    <dbReference type="NCBI Taxonomy" id="878477"/>
    <lineage>
        <taxon>Eukaryota</taxon>
        <taxon>Sar</taxon>
        <taxon>Alveolata</taxon>
        <taxon>Dinophyceae</taxon>
        <taxon>Suessiales</taxon>
        <taxon>Symbiodiniaceae</taxon>
        <taxon>Symbiodinium</taxon>
    </lineage>
</organism>
<dbReference type="EMBL" id="CAJNDS010001353">
    <property type="protein sequence ID" value="CAE7256411.1"/>
    <property type="molecule type" value="Genomic_DNA"/>
</dbReference>
<evidence type="ECO:0000313" key="2">
    <source>
        <dbReference type="EMBL" id="CAE7256411.1"/>
    </source>
</evidence>
<dbReference type="OrthoDB" id="427224at2759"/>
<evidence type="ECO:0000256" key="1">
    <source>
        <dbReference type="SAM" id="MobiDB-lite"/>
    </source>
</evidence>
<reference evidence="2" key="1">
    <citation type="submission" date="2021-02" db="EMBL/GenBank/DDBJ databases">
        <authorList>
            <person name="Dougan E. K."/>
            <person name="Rhodes N."/>
            <person name="Thang M."/>
            <person name="Chan C."/>
        </authorList>
    </citation>
    <scope>NUCLEOTIDE SEQUENCE</scope>
</reference>
<name>A0A812M246_9DINO</name>
<proteinExistence type="predicted"/>
<feature type="non-terminal residue" evidence="2">
    <location>
        <position position="1"/>
    </location>
</feature>
<accession>A0A812M246</accession>
<evidence type="ECO:0000313" key="3">
    <source>
        <dbReference type="Proteomes" id="UP000604046"/>
    </source>
</evidence>
<protein>
    <submittedName>
        <fullName evidence="2">Uncharacterized protein</fullName>
    </submittedName>
</protein>